<dbReference type="InterPro" id="IPR029063">
    <property type="entry name" value="SAM-dependent_MTases_sf"/>
</dbReference>
<keyword evidence="3" id="KW-0489">Methyltransferase</keyword>
<accession>A0A6B3NF73</accession>
<name>A0A6B3NF73_9CYAN</name>
<dbReference type="GO" id="GO:0008757">
    <property type="term" value="F:S-adenosylmethionine-dependent methyltransferase activity"/>
    <property type="evidence" value="ECO:0007669"/>
    <property type="project" value="InterPro"/>
</dbReference>
<dbReference type="GO" id="GO:0032259">
    <property type="term" value="P:methylation"/>
    <property type="evidence" value="ECO:0007669"/>
    <property type="project" value="UniProtKB-KW"/>
</dbReference>
<keyword evidence="1 3" id="KW-0808">Transferase</keyword>
<proteinExistence type="predicted"/>
<reference evidence="3" key="1">
    <citation type="submission" date="2019-11" db="EMBL/GenBank/DDBJ databases">
        <title>Genomic insights into an expanded diversity of filamentous marine cyanobacteria reveals the extraordinary biosynthetic potential of Moorea and Okeania.</title>
        <authorList>
            <person name="Ferreira Leao T."/>
            <person name="Wang M."/>
            <person name="Moss N."/>
            <person name="Da Silva R."/>
            <person name="Sanders J."/>
            <person name="Nurk S."/>
            <person name="Gurevich A."/>
            <person name="Humphrey G."/>
            <person name="Reher R."/>
            <person name="Zhu Q."/>
            <person name="Belda-Ferre P."/>
            <person name="Glukhov E."/>
            <person name="Rex R."/>
            <person name="Dorrestein P.C."/>
            <person name="Knight R."/>
            <person name="Pevzner P."/>
            <person name="Gerwick W.H."/>
            <person name="Gerwick L."/>
        </authorList>
    </citation>
    <scope>NUCLEOTIDE SEQUENCE</scope>
    <source>
        <strain evidence="3">SIO1C4</strain>
    </source>
</reference>
<evidence type="ECO:0000256" key="1">
    <source>
        <dbReference type="ARBA" id="ARBA00022679"/>
    </source>
</evidence>
<dbReference type="AlphaFoldDB" id="A0A6B3NF73"/>
<dbReference type="Gene3D" id="3.40.50.150">
    <property type="entry name" value="Vaccinia Virus protein VP39"/>
    <property type="match status" value="1"/>
</dbReference>
<evidence type="ECO:0000259" key="2">
    <source>
        <dbReference type="Pfam" id="PF08241"/>
    </source>
</evidence>
<dbReference type="CDD" id="cd02440">
    <property type="entry name" value="AdoMet_MTases"/>
    <property type="match status" value="1"/>
</dbReference>
<comment type="caution">
    <text evidence="3">The sequence shown here is derived from an EMBL/GenBank/DDBJ whole genome shotgun (WGS) entry which is preliminary data.</text>
</comment>
<dbReference type="EMBL" id="JAAHFQ010000250">
    <property type="protein sequence ID" value="NER28704.1"/>
    <property type="molecule type" value="Genomic_DNA"/>
</dbReference>
<feature type="domain" description="Methyltransferase type 11" evidence="2">
    <location>
        <begin position="74"/>
        <end position="171"/>
    </location>
</feature>
<dbReference type="SUPFAM" id="SSF53335">
    <property type="entry name" value="S-adenosyl-L-methionine-dependent methyltransferases"/>
    <property type="match status" value="1"/>
</dbReference>
<gene>
    <name evidence="3" type="ORF">F6J89_13980</name>
</gene>
<dbReference type="Pfam" id="PF08241">
    <property type="entry name" value="Methyltransf_11"/>
    <property type="match status" value="1"/>
</dbReference>
<dbReference type="InterPro" id="IPR013216">
    <property type="entry name" value="Methyltransf_11"/>
</dbReference>
<dbReference type="PANTHER" id="PTHR44068:SF11">
    <property type="entry name" value="GERANYL DIPHOSPHATE 2-C-METHYLTRANSFERASE"/>
    <property type="match status" value="1"/>
</dbReference>
<dbReference type="InterPro" id="IPR050447">
    <property type="entry name" value="Erg6_SMT_methyltransf"/>
</dbReference>
<evidence type="ECO:0000313" key="3">
    <source>
        <dbReference type="EMBL" id="NER28704.1"/>
    </source>
</evidence>
<dbReference type="PANTHER" id="PTHR44068">
    <property type="entry name" value="ZGC:194242"/>
    <property type="match status" value="1"/>
</dbReference>
<protein>
    <submittedName>
        <fullName evidence="3">Methyltransferase domain-containing protein</fullName>
    </submittedName>
</protein>
<organism evidence="3">
    <name type="scientific">Symploca sp. SIO1C4</name>
    <dbReference type="NCBI Taxonomy" id="2607765"/>
    <lineage>
        <taxon>Bacteria</taxon>
        <taxon>Bacillati</taxon>
        <taxon>Cyanobacteriota</taxon>
        <taxon>Cyanophyceae</taxon>
        <taxon>Coleofasciculales</taxon>
        <taxon>Coleofasciculaceae</taxon>
        <taxon>Symploca</taxon>
    </lineage>
</organism>
<sequence length="284" mass="32117">MNSTTKSPEATERARVHYNSENARNLYEVIIGSDTLNLGLYEDDPDRSIAEGMHKTTEWMAEHVLNLNSDFRALDLGSGYGPAARHLAGKYGCYVTCLNISEEQNQINQELNRQRGLDHLIEIVPGNFKELPFDDTSFDLAWSQDALFHTDDPDQVIAEAYRVLKPGGQLMLMDILQADDCPDGALQDALQRVNIHHPRLASFQSYQSQAKALGFETLEVIDKSEQLLIHYSKLEQALIKNYQQLSQKCTPEFLDSSQNGLAAWVKSAEAGLFKWGLFHFRRPE</sequence>